<protein>
    <submittedName>
        <fullName evidence="2">Uncharacterized protein</fullName>
    </submittedName>
</protein>
<evidence type="ECO:0000313" key="3">
    <source>
        <dbReference type="Proteomes" id="UP000479710"/>
    </source>
</evidence>
<comment type="caution">
    <text evidence="2">The sequence shown here is derived from an EMBL/GenBank/DDBJ whole genome shotgun (WGS) entry which is preliminary data.</text>
</comment>
<accession>A0A6G1CTS2</accession>
<organism evidence="2 3">
    <name type="scientific">Oryza meyeriana var. granulata</name>
    <dbReference type="NCBI Taxonomy" id="110450"/>
    <lineage>
        <taxon>Eukaryota</taxon>
        <taxon>Viridiplantae</taxon>
        <taxon>Streptophyta</taxon>
        <taxon>Embryophyta</taxon>
        <taxon>Tracheophyta</taxon>
        <taxon>Spermatophyta</taxon>
        <taxon>Magnoliopsida</taxon>
        <taxon>Liliopsida</taxon>
        <taxon>Poales</taxon>
        <taxon>Poaceae</taxon>
        <taxon>BOP clade</taxon>
        <taxon>Oryzoideae</taxon>
        <taxon>Oryzeae</taxon>
        <taxon>Oryzinae</taxon>
        <taxon>Oryza</taxon>
        <taxon>Oryza meyeriana</taxon>
    </lineage>
</organism>
<dbReference type="AlphaFoldDB" id="A0A6G1CTS2"/>
<dbReference type="EMBL" id="SPHZ02000008">
    <property type="protein sequence ID" value="KAF0903507.1"/>
    <property type="molecule type" value="Genomic_DNA"/>
</dbReference>
<name>A0A6G1CTS2_9ORYZ</name>
<sequence>RWLAGEEGAGRADWRASGREVARRRGGRLKWRAPGGEEGGRNGQYGAGGWPDEVSAGDASI</sequence>
<reference evidence="2 3" key="1">
    <citation type="submission" date="2019-11" db="EMBL/GenBank/DDBJ databases">
        <title>Whole genome sequence of Oryza granulata.</title>
        <authorList>
            <person name="Li W."/>
        </authorList>
    </citation>
    <scope>NUCLEOTIDE SEQUENCE [LARGE SCALE GENOMIC DNA]</scope>
    <source>
        <strain evidence="3">cv. Menghai</strain>
        <tissue evidence="2">Leaf</tissue>
    </source>
</reference>
<evidence type="ECO:0000256" key="1">
    <source>
        <dbReference type="SAM" id="MobiDB-lite"/>
    </source>
</evidence>
<keyword evidence="3" id="KW-1185">Reference proteome</keyword>
<dbReference type="Proteomes" id="UP000479710">
    <property type="component" value="Unassembled WGS sequence"/>
</dbReference>
<gene>
    <name evidence="2" type="ORF">E2562_027941</name>
</gene>
<evidence type="ECO:0000313" key="2">
    <source>
        <dbReference type="EMBL" id="KAF0903507.1"/>
    </source>
</evidence>
<feature type="non-terminal residue" evidence="2">
    <location>
        <position position="1"/>
    </location>
</feature>
<proteinExistence type="predicted"/>
<feature type="region of interest" description="Disordered" evidence="1">
    <location>
        <begin position="1"/>
        <end position="61"/>
    </location>
</feature>
<feature type="compositionally biased region" description="Basic and acidic residues" evidence="1">
    <location>
        <begin position="8"/>
        <end position="23"/>
    </location>
</feature>